<reference evidence="2 3" key="1">
    <citation type="submission" date="2013-11" db="EMBL/GenBank/DDBJ databases">
        <title>Opisthorchis viverrini - life in the bile duct.</title>
        <authorList>
            <person name="Young N.D."/>
            <person name="Nagarajan N."/>
            <person name="Lin S.J."/>
            <person name="Korhonen P.K."/>
            <person name="Jex A.R."/>
            <person name="Hall R.S."/>
            <person name="Safavi-Hemami H."/>
            <person name="Kaewkong W."/>
            <person name="Bertrand D."/>
            <person name="Gao S."/>
            <person name="Seet Q."/>
            <person name="Wongkham S."/>
            <person name="Teh B.T."/>
            <person name="Wongkham C."/>
            <person name="Intapan P.M."/>
            <person name="Maleewong W."/>
            <person name="Yang X."/>
            <person name="Hu M."/>
            <person name="Wang Z."/>
            <person name="Hofmann A."/>
            <person name="Sternberg P.W."/>
            <person name="Tan P."/>
            <person name="Wang J."/>
            <person name="Gasser R.B."/>
        </authorList>
    </citation>
    <scope>NUCLEOTIDE SEQUENCE [LARGE SCALE GENOMIC DNA]</scope>
</reference>
<feature type="non-terminal residue" evidence="2">
    <location>
        <position position="256"/>
    </location>
</feature>
<evidence type="ECO:0000313" key="3">
    <source>
        <dbReference type="Proteomes" id="UP000054324"/>
    </source>
</evidence>
<keyword evidence="3" id="KW-1185">Reference proteome</keyword>
<gene>
    <name evidence="2" type="ORF">T265_12646</name>
</gene>
<organism evidence="2 3">
    <name type="scientific">Opisthorchis viverrini</name>
    <name type="common">Southeast Asian liver fluke</name>
    <dbReference type="NCBI Taxonomy" id="6198"/>
    <lineage>
        <taxon>Eukaryota</taxon>
        <taxon>Metazoa</taxon>
        <taxon>Spiralia</taxon>
        <taxon>Lophotrochozoa</taxon>
        <taxon>Platyhelminthes</taxon>
        <taxon>Trematoda</taxon>
        <taxon>Digenea</taxon>
        <taxon>Opisthorchiida</taxon>
        <taxon>Opisthorchiata</taxon>
        <taxon>Opisthorchiidae</taxon>
        <taxon>Opisthorchis</taxon>
    </lineage>
</organism>
<protein>
    <submittedName>
        <fullName evidence="2">Uncharacterized protein</fullName>
    </submittedName>
</protein>
<accession>A0A075AJG2</accession>
<evidence type="ECO:0000256" key="1">
    <source>
        <dbReference type="SAM" id="MobiDB-lite"/>
    </source>
</evidence>
<feature type="non-terminal residue" evidence="2">
    <location>
        <position position="1"/>
    </location>
</feature>
<dbReference type="GeneID" id="20326814"/>
<dbReference type="EMBL" id="KL596626">
    <property type="protein sequence ID" value="KER33329.1"/>
    <property type="molecule type" value="Genomic_DNA"/>
</dbReference>
<name>A0A075AJG2_OPIVI</name>
<dbReference type="RefSeq" id="XP_009162992.1">
    <property type="nucleotide sequence ID" value="XM_009164728.1"/>
</dbReference>
<proteinExistence type="predicted"/>
<dbReference type="AlphaFoldDB" id="A0A075AJG2"/>
<dbReference type="KEGG" id="ovi:T265_12646"/>
<feature type="region of interest" description="Disordered" evidence="1">
    <location>
        <begin position="205"/>
        <end position="256"/>
    </location>
</feature>
<sequence length="256" mass="28521">NISSNWNPGAPWGEQREASDEQIALIKRECVRLFITCAGGVVVTRSPRLSEIRSSNPGTSNDMQCWRALITAKLESSASPLSCGLTRIIALGQEDDRSNDLCRWQHSPRMSYVQGSNLGTVKDIYCLRANLESSTISFWCGLTRIVSPTREDDCSDKSDVTMKRENNATIHNSIKSFTPLSISMGSCSIRKVRFPKATAECPKSTETLSSSRCSPDRQRSTSQPCIKPRQRESALIKVRQRPRNMQRVAASYQGQT</sequence>
<dbReference type="CTD" id="20326814"/>
<dbReference type="Proteomes" id="UP000054324">
    <property type="component" value="Unassembled WGS sequence"/>
</dbReference>
<evidence type="ECO:0000313" key="2">
    <source>
        <dbReference type="EMBL" id="KER33329.1"/>
    </source>
</evidence>